<dbReference type="Proteomes" id="UP000033860">
    <property type="component" value="Unassembled WGS sequence"/>
</dbReference>
<organism evidence="1 2">
    <name type="scientific">Candidatus Beckwithbacteria bacterium GW2011_GWB1_47_15</name>
    <dbReference type="NCBI Taxonomy" id="1618371"/>
    <lineage>
        <taxon>Bacteria</taxon>
        <taxon>Candidatus Beckwithiibacteriota</taxon>
    </lineage>
</organism>
<proteinExistence type="predicted"/>
<dbReference type="AlphaFoldDB" id="A0A0G1UU11"/>
<sequence length="184" mass="22030">MLNRRQKKILWARAKSKYAINFRKYLERKSLRTKNKIKTLRVKGINKIGSLSERELFVVGASLYWAEGFKKDTRIGFANSDLDMIKLFIRWLTKCLKITKDNLTFCVTVNASYRRKIAEIERYWVKSLGVSRKQFTRPFFQEVKWRKKYEKPEEYHGVLRVRVVKSLDLLREVNGYIEGLRRSV</sequence>
<comment type="caution">
    <text evidence="1">The sequence shown here is derived from an EMBL/GenBank/DDBJ whole genome shotgun (WGS) entry which is preliminary data.</text>
</comment>
<reference evidence="1 2" key="1">
    <citation type="journal article" date="2015" name="Nature">
        <title>rRNA introns, odd ribosomes, and small enigmatic genomes across a large radiation of phyla.</title>
        <authorList>
            <person name="Brown C.T."/>
            <person name="Hug L.A."/>
            <person name="Thomas B.C."/>
            <person name="Sharon I."/>
            <person name="Castelle C.J."/>
            <person name="Singh A."/>
            <person name="Wilkins M.J."/>
            <person name="Williams K.H."/>
            <person name="Banfield J.F."/>
        </authorList>
    </citation>
    <scope>NUCLEOTIDE SEQUENCE [LARGE SCALE GENOMIC DNA]</scope>
</reference>
<protein>
    <submittedName>
        <fullName evidence="1">Uncharacterized protein</fullName>
    </submittedName>
</protein>
<dbReference type="EMBL" id="LCNT01000004">
    <property type="protein sequence ID" value="KKU61195.1"/>
    <property type="molecule type" value="Genomic_DNA"/>
</dbReference>
<gene>
    <name evidence="1" type="ORF">UX85_C0004G0117</name>
</gene>
<evidence type="ECO:0000313" key="2">
    <source>
        <dbReference type="Proteomes" id="UP000033860"/>
    </source>
</evidence>
<name>A0A0G1UU11_9BACT</name>
<accession>A0A0G1UU11</accession>
<evidence type="ECO:0000313" key="1">
    <source>
        <dbReference type="EMBL" id="KKU61195.1"/>
    </source>
</evidence>